<accession>A0A2X2YNL6</accession>
<sequence>MSVNWLILSYGLQSIGELMISGLGLAMVAQLVPQRLMGFIMGSWFLTTAGANLIGGYVAGMMAGAGKRY</sequence>
<reference evidence="6 7" key="1">
    <citation type="submission" date="2018-06" db="EMBL/GenBank/DDBJ databases">
        <authorList>
            <consortium name="Pathogen Informatics"/>
            <person name="Doyle S."/>
        </authorList>
    </citation>
    <scope>NUCLEOTIDE SEQUENCE [LARGE SCALE GENOMIC DNA]</scope>
    <source>
        <strain evidence="6 7">NCTC10786</strain>
    </source>
</reference>
<dbReference type="EMBL" id="UAVY01000008">
    <property type="protein sequence ID" value="SQB39599.1"/>
    <property type="molecule type" value="Genomic_DNA"/>
</dbReference>
<protein>
    <submittedName>
        <fullName evidence="6">Putative tripeptide transporter permease</fullName>
    </submittedName>
</protein>
<evidence type="ECO:0000256" key="1">
    <source>
        <dbReference type="ARBA" id="ARBA00004141"/>
    </source>
</evidence>
<keyword evidence="2 5" id="KW-0812">Transmembrane</keyword>
<dbReference type="AlphaFoldDB" id="A0A2X2YNL6"/>
<name>A0A2X2YNL6_CITKO</name>
<evidence type="ECO:0000256" key="2">
    <source>
        <dbReference type="ARBA" id="ARBA00022692"/>
    </source>
</evidence>
<evidence type="ECO:0000256" key="5">
    <source>
        <dbReference type="SAM" id="Phobius"/>
    </source>
</evidence>
<dbReference type="InterPro" id="IPR000109">
    <property type="entry name" value="POT_fam"/>
</dbReference>
<evidence type="ECO:0000313" key="6">
    <source>
        <dbReference type="EMBL" id="SQB39599.1"/>
    </source>
</evidence>
<evidence type="ECO:0000313" key="7">
    <source>
        <dbReference type="Proteomes" id="UP000251584"/>
    </source>
</evidence>
<feature type="transmembrane region" description="Helical" evidence="5">
    <location>
        <begin position="44"/>
        <end position="65"/>
    </location>
</feature>
<feature type="transmembrane region" description="Helical" evidence="5">
    <location>
        <begin position="12"/>
        <end position="32"/>
    </location>
</feature>
<proteinExistence type="predicted"/>
<organism evidence="6 7">
    <name type="scientific">Citrobacter koseri</name>
    <name type="common">Citrobacter diversus</name>
    <dbReference type="NCBI Taxonomy" id="545"/>
    <lineage>
        <taxon>Bacteria</taxon>
        <taxon>Pseudomonadati</taxon>
        <taxon>Pseudomonadota</taxon>
        <taxon>Gammaproteobacteria</taxon>
        <taxon>Enterobacterales</taxon>
        <taxon>Enterobacteriaceae</taxon>
        <taxon>Citrobacter</taxon>
    </lineage>
</organism>
<dbReference type="GO" id="GO:0022857">
    <property type="term" value="F:transmembrane transporter activity"/>
    <property type="evidence" value="ECO:0007669"/>
    <property type="project" value="InterPro"/>
</dbReference>
<dbReference type="SUPFAM" id="SSF103473">
    <property type="entry name" value="MFS general substrate transporter"/>
    <property type="match status" value="1"/>
</dbReference>
<comment type="subcellular location">
    <subcellularLocation>
        <location evidence="1">Membrane</location>
        <topology evidence="1">Multi-pass membrane protein</topology>
    </subcellularLocation>
</comment>
<dbReference type="Pfam" id="PF00854">
    <property type="entry name" value="PTR2"/>
    <property type="match status" value="1"/>
</dbReference>
<dbReference type="Gene3D" id="1.20.1250.20">
    <property type="entry name" value="MFS general substrate transporter like domains"/>
    <property type="match status" value="1"/>
</dbReference>
<gene>
    <name evidence="6" type="primary">tppB_2</name>
    <name evidence="6" type="ORF">NCTC10786_04679</name>
</gene>
<keyword evidence="3 5" id="KW-1133">Transmembrane helix</keyword>
<keyword evidence="4 5" id="KW-0472">Membrane</keyword>
<evidence type="ECO:0000256" key="4">
    <source>
        <dbReference type="ARBA" id="ARBA00023136"/>
    </source>
</evidence>
<dbReference type="InterPro" id="IPR036259">
    <property type="entry name" value="MFS_trans_sf"/>
</dbReference>
<dbReference type="Proteomes" id="UP000251584">
    <property type="component" value="Unassembled WGS sequence"/>
</dbReference>
<dbReference type="GO" id="GO:0016020">
    <property type="term" value="C:membrane"/>
    <property type="evidence" value="ECO:0007669"/>
    <property type="project" value="UniProtKB-SubCell"/>
</dbReference>
<evidence type="ECO:0000256" key="3">
    <source>
        <dbReference type="ARBA" id="ARBA00022989"/>
    </source>
</evidence>